<accession>A0A284R7X5</accession>
<proteinExistence type="predicted"/>
<dbReference type="AlphaFoldDB" id="A0A284R7X5"/>
<sequence>MDDLHMFEVVLSQYPEFSRPSNVATTSAYVSHIDDHASKELADYCGCFVLVDKDSMEVVEEFDRKISVQKILRYGNAVMRKVQSPSKSPEGKWSTMIIFCLLPSPIIMNRLPL</sequence>
<dbReference type="OrthoDB" id="2967528at2759"/>
<organism evidence="1 2">
    <name type="scientific">Armillaria ostoyae</name>
    <name type="common">Armillaria root rot fungus</name>
    <dbReference type="NCBI Taxonomy" id="47428"/>
    <lineage>
        <taxon>Eukaryota</taxon>
        <taxon>Fungi</taxon>
        <taxon>Dikarya</taxon>
        <taxon>Basidiomycota</taxon>
        <taxon>Agaricomycotina</taxon>
        <taxon>Agaricomycetes</taxon>
        <taxon>Agaricomycetidae</taxon>
        <taxon>Agaricales</taxon>
        <taxon>Marasmiineae</taxon>
        <taxon>Physalacriaceae</taxon>
        <taxon>Armillaria</taxon>
    </lineage>
</organism>
<dbReference type="EMBL" id="FUEG01000005">
    <property type="protein sequence ID" value="SJL04800.1"/>
    <property type="molecule type" value="Genomic_DNA"/>
</dbReference>
<reference evidence="2" key="1">
    <citation type="journal article" date="2017" name="Nat. Ecol. Evol.">
        <title>Genome expansion and lineage-specific genetic innovations in the forest pathogenic fungi Armillaria.</title>
        <authorList>
            <person name="Sipos G."/>
            <person name="Prasanna A.N."/>
            <person name="Walter M.C."/>
            <person name="O'Connor E."/>
            <person name="Balint B."/>
            <person name="Krizsan K."/>
            <person name="Kiss B."/>
            <person name="Hess J."/>
            <person name="Varga T."/>
            <person name="Slot J."/>
            <person name="Riley R."/>
            <person name="Boka B."/>
            <person name="Rigling D."/>
            <person name="Barry K."/>
            <person name="Lee J."/>
            <person name="Mihaltcheva S."/>
            <person name="LaButti K."/>
            <person name="Lipzen A."/>
            <person name="Waldron R."/>
            <person name="Moloney N.M."/>
            <person name="Sperisen C."/>
            <person name="Kredics L."/>
            <person name="Vagvoelgyi C."/>
            <person name="Patrignani A."/>
            <person name="Fitzpatrick D."/>
            <person name="Nagy I."/>
            <person name="Doyle S."/>
            <person name="Anderson J.B."/>
            <person name="Grigoriev I.V."/>
            <person name="Gueldener U."/>
            <person name="Muensterkoetter M."/>
            <person name="Nagy L.G."/>
        </authorList>
    </citation>
    <scope>NUCLEOTIDE SEQUENCE [LARGE SCALE GENOMIC DNA]</scope>
    <source>
        <strain evidence="2">C18/9</strain>
    </source>
</reference>
<keyword evidence="2" id="KW-1185">Reference proteome</keyword>
<name>A0A284R7X5_ARMOS</name>
<protein>
    <submittedName>
        <fullName evidence="1">Uncharacterized protein</fullName>
    </submittedName>
</protein>
<evidence type="ECO:0000313" key="2">
    <source>
        <dbReference type="Proteomes" id="UP000219338"/>
    </source>
</evidence>
<evidence type="ECO:0000313" key="1">
    <source>
        <dbReference type="EMBL" id="SJL04800.1"/>
    </source>
</evidence>
<gene>
    <name evidence="1" type="ORF">ARMOST_08171</name>
</gene>
<dbReference type="Proteomes" id="UP000219338">
    <property type="component" value="Unassembled WGS sequence"/>
</dbReference>